<evidence type="ECO:0000313" key="3">
    <source>
        <dbReference type="Proteomes" id="UP001432322"/>
    </source>
</evidence>
<comment type="caution">
    <text evidence="1">The sequence shown here is derived from an EMBL/GenBank/DDBJ whole genome shotgun (WGS) entry which is preliminary data.</text>
</comment>
<name>A0AAV5VS86_9BILA</name>
<accession>A0AAV5VS86</accession>
<sequence>FSLFFLGCPTLQVITILALDSVSFRQLREWNAQISDIVATNRNVEWRLVCQSLCSCLPNLLWIFTYFVSPSLDLTSGAMAFLATTGVRLFDVILDGLVIIVFNKPTYNYARPHGARSSSSHS</sequence>
<evidence type="ECO:0008006" key="4">
    <source>
        <dbReference type="Google" id="ProtNLM"/>
    </source>
</evidence>
<evidence type="ECO:0000313" key="2">
    <source>
        <dbReference type="EMBL" id="GMT37361.1"/>
    </source>
</evidence>
<feature type="non-terminal residue" evidence="1">
    <location>
        <position position="122"/>
    </location>
</feature>
<dbReference type="Proteomes" id="UP001432322">
    <property type="component" value="Unassembled WGS sequence"/>
</dbReference>
<keyword evidence="3" id="KW-1185">Reference proteome</keyword>
<organism evidence="1 3">
    <name type="scientific">Pristionchus fissidentatus</name>
    <dbReference type="NCBI Taxonomy" id="1538716"/>
    <lineage>
        <taxon>Eukaryota</taxon>
        <taxon>Metazoa</taxon>
        <taxon>Ecdysozoa</taxon>
        <taxon>Nematoda</taxon>
        <taxon>Chromadorea</taxon>
        <taxon>Rhabditida</taxon>
        <taxon>Rhabditina</taxon>
        <taxon>Diplogasteromorpha</taxon>
        <taxon>Diplogasteroidea</taxon>
        <taxon>Neodiplogasteridae</taxon>
        <taxon>Pristionchus</taxon>
    </lineage>
</organism>
<dbReference type="EMBL" id="BTSY01000114">
    <property type="protein sequence ID" value="GMT37361.1"/>
    <property type="molecule type" value="Genomic_DNA"/>
</dbReference>
<evidence type="ECO:0000313" key="1">
    <source>
        <dbReference type="EMBL" id="GMT22355.1"/>
    </source>
</evidence>
<protein>
    <recommendedName>
        <fullName evidence="4">G protein-coupled receptor</fullName>
    </recommendedName>
</protein>
<feature type="non-terminal residue" evidence="1">
    <location>
        <position position="1"/>
    </location>
</feature>
<reference evidence="1" key="1">
    <citation type="submission" date="2023-10" db="EMBL/GenBank/DDBJ databases">
        <title>Genome assembly of Pristionchus species.</title>
        <authorList>
            <person name="Yoshida K."/>
            <person name="Sommer R.J."/>
        </authorList>
    </citation>
    <scope>NUCLEOTIDE SEQUENCE</scope>
    <source>
        <strain evidence="1">RS5133</strain>
    </source>
</reference>
<gene>
    <name evidence="1" type="ORF">PFISCL1PPCAC_13652</name>
    <name evidence="2" type="ORF">PFISCL1PPCAC_28658</name>
</gene>
<dbReference type="EMBL" id="BTSY01000004">
    <property type="protein sequence ID" value="GMT22355.1"/>
    <property type="molecule type" value="Genomic_DNA"/>
</dbReference>
<proteinExistence type="predicted"/>
<dbReference type="AlphaFoldDB" id="A0AAV5VS86"/>